<gene>
    <name evidence="1" type="ORF">BDN72DRAFT_754013</name>
</gene>
<accession>A0ACD3BI27</accession>
<organism evidence="1 2">
    <name type="scientific">Pluteus cervinus</name>
    <dbReference type="NCBI Taxonomy" id="181527"/>
    <lineage>
        <taxon>Eukaryota</taxon>
        <taxon>Fungi</taxon>
        <taxon>Dikarya</taxon>
        <taxon>Basidiomycota</taxon>
        <taxon>Agaricomycotina</taxon>
        <taxon>Agaricomycetes</taxon>
        <taxon>Agaricomycetidae</taxon>
        <taxon>Agaricales</taxon>
        <taxon>Pluteineae</taxon>
        <taxon>Pluteaceae</taxon>
        <taxon>Pluteus</taxon>
    </lineage>
</organism>
<dbReference type="Proteomes" id="UP000308600">
    <property type="component" value="Unassembled WGS sequence"/>
</dbReference>
<sequence>MSLTTTTGRGELALQPGYFSSSAFVKAFRDDITSLIHAYHDSYGKETQIQPFQLFKQLWVSLGWKWLHFSVPEDRARDAFLHTACRLFIERTVRTEAPFTRAVALYGLHTFFHTQPSGTLPLLRSIAYIPIPIDQHTSLLSLPGTLQTPYLVPLAPAARNILSQFGTEGIFLLIPSSECGPFKPRSLPYEVVLDDTITTQPPDLLKKKGRPSKRERSRRAKNAVENLEKWLQENPHQGSDSLTDPSKATAELYHLHKASLLDKVDESKNEGAMQSDESLALLDASKHVVQRLKAAEMFLSSDNSGSQTTTSSRVGIERMEQTLKKENRGGLLSLLGN</sequence>
<evidence type="ECO:0000313" key="2">
    <source>
        <dbReference type="Proteomes" id="UP000308600"/>
    </source>
</evidence>
<evidence type="ECO:0000313" key="1">
    <source>
        <dbReference type="EMBL" id="TFK77252.1"/>
    </source>
</evidence>
<reference evidence="1 2" key="1">
    <citation type="journal article" date="2019" name="Nat. Ecol. Evol.">
        <title>Megaphylogeny resolves global patterns of mushroom evolution.</title>
        <authorList>
            <person name="Varga T."/>
            <person name="Krizsan K."/>
            <person name="Foldi C."/>
            <person name="Dima B."/>
            <person name="Sanchez-Garcia M."/>
            <person name="Sanchez-Ramirez S."/>
            <person name="Szollosi G.J."/>
            <person name="Szarkandi J.G."/>
            <person name="Papp V."/>
            <person name="Albert L."/>
            <person name="Andreopoulos W."/>
            <person name="Angelini C."/>
            <person name="Antonin V."/>
            <person name="Barry K.W."/>
            <person name="Bougher N.L."/>
            <person name="Buchanan P."/>
            <person name="Buyck B."/>
            <person name="Bense V."/>
            <person name="Catcheside P."/>
            <person name="Chovatia M."/>
            <person name="Cooper J."/>
            <person name="Damon W."/>
            <person name="Desjardin D."/>
            <person name="Finy P."/>
            <person name="Geml J."/>
            <person name="Haridas S."/>
            <person name="Hughes K."/>
            <person name="Justo A."/>
            <person name="Karasinski D."/>
            <person name="Kautmanova I."/>
            <person name="Kiss B."/>
            <person name="Kocsube S."/>
            <person name="Kotiranta H."/>
            <person name="LaButti K.M."/>
            <person name="Lechner B.E."/>
            <person name="Liimatainen K."/>
            <person name="Lipzen A."/>
            <person name="Lukacs Z."/>
            <person name="Mihaltcheva S."/>
            <person name="Morgado L.N."/>
            <person name="Niskanen T."/>
            <person name="Noordeloos M.E."/>
            <person name="Ohm R.A."/>
            <person name="Ortiz-Santana B."/>
            <person name="Ovrebo C."/>
            <person name="Racz N."/>
            <person name="Riley R."/>
            <person name="Savchenko A."/>
            <person name="Shiryaev A."/>
            <person name="Soop K."/>
            <person name="Spirin V."/>
            <person name="Szebenyi C."/>
            <person name="Tomsovsky M."/>
            <person name="Tulloss R.E."/>
            <person name="Uehling J."/>
            <person name="Grigoriev I.V."/>
            <person name="Vagvolgyi C."/>
            <person name="Papp T."/>
            <person name="Martin F.M."/>
            <person name="Miettinen O."/>
            <person name="Hibbett D.S."/>
            <person name="Nagy L.G."/>
        </authorList>
    </citation>
    <scope>NUCLEOTIDE SEQUENCE [LARGE SCALE GENOMIC DNA]</scope>
    <source>
        <strain evidence="1 2">NL-1719</strain>
    </source>
</reference>
<keyword evidence="2" id="KW-1185">Reference proteome</keyword>
<name>A0ACD3BI27_9AGAR</name>
<dbReference type="EMBL" id="ML208259">
    <property type="protein sequence ID" value="TFK77252.1"/>
    <property type="molecule type" value="Genomic_DNA"/>
</dbReference>
<protein>
    <submittedName>
        <fullName evidence="1">Uncharacterized protein</fullName>
    </submittedName>
</protein>
<proteinExistence type="predicted"/>